<protein>
    <submittedName>
        <fullName evidence="1">Uncharacterized protein</fullName>
    </submittedName>
</protein>
<evidence type="ECO:0000313" key="1">
    <source>
        <dbReference type="EMBL" id="ERF61417.1"/>
    </source>
</evidence>
<dbReference type="EMBL" id="AVQI01000020">
    <property type="protein sequence ID" value="ERK04512.1"/>
    <property type="molecule type" value="Genomic_DNA"/>
</dbReference>
<dbReference type="PATRIC" id="fig|1125725.3.peg.614"/>
<evidence type="ECO:0000313" key="3">
    <source>
        <dbReference type="Proteomes" id="UP000016412"/>
    </source>
</evidence>
<dbReference type="Proteomes" id="UP000016646">
    <property type="component" value="Unassembled WGS sequence"/>
</dbReference>
<evidence type="ECO:0000313" key="2">
    <source>
        <dbReference type="EMBL" id="ERK04512.1"/>
    </source>
</evidence>
<sequence>MYGTDAASQRCKTAVKVCKNYTGERYMDYLARSSFVLTFRILAIQ</sequence>
<dbReference type="EMBL" id="AUZJ01000013">
    <property type="protein sequence ID" value="ERF61417.1"/>
    <property type="molecule type" value="Genomic_DNA"/>
</dbReference>
<proteinExistence type="predicted"/>
<dbReference type="Proteomes" id="UP000016412">
    <property type="component" value="Unassembled WGS sequence"/>
</dbReference>
<reference evidence="3 4" key="1">
    <citation type="submission" date="2013-08" db="EMBL/GenBank/DDBJ databases">
        <authorList>
            <person name="Durkin A.S."/>
            <person name="Haft D.R."/>
            <person name="McCorrison J."/>
            <person name="Torralba M."/>
            <person name="Gillis M."/>
            <person name="Haft D.H."/>
            <person name="Methe B."/>
            <person name="Sutton G."/>
            <person name="Nelson K.E."/>
        </authorList>
    </citation>
    <scope>NUCLEOTIDE SEQUENCE [LARGE SCALE GENOMIC DNA]</scope>
    <source>
        <strain evidence="2 4">ATCC 35536</strain>
        <strain evidence="1 3">VPI DR56BR1116</strain>
    </source>
</reference>
<organism evidence="1 3">
    <name type="scientific">Treponema socranskii subsp. socranskii VPI DR56BR1116 = ATCC 35536</name>
    <dbReference type="NCBI Taxonomy" id="1125725"/>
    <lineage>
        <taxon>Bacteria</taxon>
        <taxon>Pseudomonadati</taxon>
        <taxon>Spirochaetota</taxon>
        <taxon>Spirochaetia</taxon>
        <taxon>Spirochaetales</taxon>
        <taxon>Treponemataceae</taxon>
        <taxon>Treponema</taxon>
    </lineage>
</organism>
<keyword evidence="4" id="KW-1185">Reference proteome</keyword>
<evidence type="ECO:0000313" key="4">
    <source>
        <dbReference type="Proteomes" id="UP000016646"/>
    </source>
</evidence>
<accession>U1FB79</accession>
<comment type="caution">
    <text evidence="1">The sequence shown here is derived from an EMBL/GenBank/DDBJ whole genome shotgun (WGS) entry which is preliminary data.</text>
</comment>
<gene>
    <name evidence="2" type="ORF">HMPREF0860_0787</name>
    <name evidence="1" type="ORF">HMPREF1325_2169</name>
</gene>
<dbReference type="AlphaFoldDB" id="U1FB79"/>
<name>U1FB79_TRESO</name>
<dbReference type="STRING" id="1125725.HMPREF1325_2169"/>